<dbReference type="EMBL" id="JACAZE010000017">
    <property type="protein sequence ID" value="KAF7296300.1"/>
    <property type="molecule type" value="Genomic_DNA"/>
</dbReference>
<feature type="region of interest" description="Disordered" evidence="1">
    <location>
        <begin position="313"/>
        <end position="350"/>
    </location>
</feature>
<dbReference type="Proteomes" id="UP000613580">
    <property type="component" value="Unassembled WGS sequence"/>
</dbReference>
<evidence type="ECO:0000256" key="1">
    <source>
        <dbReference type="SAM" id="MobiDB-lite"/>
    </source>
</evidence>
<feature type="region of interest" description="Disordered" evidence="1">
    <location>
        <begin position="148"/>
        <end position="187"/>
    </location>
</feature>
<accession>A0A8H6SB57</accession>
<feature type="region of interest" description="Disordered" evidence="1">
    <location>
        <begin position="80"/>
        <end position="99"/>
    </location>
</feature>
<dbReference type="OrthoDB" id="2880777at2759"/>
<reference evidence="2" key="1">
    <citation type="submission" date="2020-05" db="EMBL/GenBank/DDBJ databases">
        <title>Mycena genomes resolve the evolution of fungal bioluminescence.</title>
        <authorList>
            <person name="Tsai I.J."/>
        </authorList>
    </citation>
    <scope>NUCLEOTIDE SEQUENCE</scope>
    <source>
        <strain evidence="2">110903Hualien_Pintung</strain>
    </source>
</reference>
<feature type="compositionally biased region" description="Pro residues" evidence="1">
    <location>
        <begin position="332"/>
        <end position="343"/>
    </location>
</feature>
<feature type="compositionally biased region" description="Low complexity" evidence="1">
    <location>
        <begin position="148"/>
        <end position="180"/>
    </location>
</feature>
<comment type="caution">
    <text evidence="2">The sequence shown here is derived from an EMBL/GenBank/DDBJ whole genome shotgun (WGS) entry which is preliminary data.</text>
</comment>
<protein>
    <submittedName>
        <fullName evidence="2">Uncharacterized protein</fullName>
    </submittedName>
</protein>
<sequence>MPRITNTNTSPPSGHTRKAARRLGLVTVCEYHTRGCRHIYDYAGRDPFRDIPELVAAHQRECVGVGVGRISGLRLQPHACQPQASSDLPPHSPYPREHHMDAIDNHHEASDGHGADLDLRLKSADWSLPRFRWNDDDEVALPLSCPSSPTVYAPSSSASTSSRVASPSTTLTPLEPMTTTDRPTYPLPQVGPFDDATLSTTGPWAYLPPPPDYVPNRARKSAYNSNQRHAHLEADPFCTRVLETQVWCIGCDSPIGLDKRPKMRWYPTLWNKHRGLCLGVQMLAMGLNPYGMEGREEALRRIQIRKIEVEKVDGPRKAKKPAPAPAQALPALAPPPPALPPRPQSRTAEVASRYQACPLSRILC</sequence>
<organism evidence="2 3">
    <name type="scientific">Mycena chlorophos</name>
    <name type="common">Agaric fungus</name>
    <name type="synonym">Agaricus chlorophos</name>
    <dbReference type="NCBI Taxonomy" id="658473"/>
    <lineage>
        <taxon>Eukaryota</taxon>
        <taxon>Fungi</taxon>
        <taxon>Dikarya</taxon>
        <taxon>Basidiomycota</taxon>
        <taxon>Agaricomycotina</taxon>
        <taxon>Agaricomycetes</taxon>
        <taxon>Agaricomycetidae</taxon>
        <taxon>Agaricales</taxon>
        <taxon>Marasmiineae</taxon>
        <taxon>Mycenaceae</taxon>
        <taxon>Mycena</taxon>
    </lineage>
</organism>
<gene>
    <name evidence="2" type="ORF">HMN09_01099700</name>
</gene>
<dbReference type="AlphaFoldDB" id="A0A8H6SB57"/>
<evidence type="ECO:0000313" key="3">
    <source>
        <dbReference type="Proteomes" id="UP000613580"/>
    </source>
</evidence>
<name>A0A8H6SB57_MYCCL</name>
<evidence type="ECO:0000313" key="2">
    <source>
        <dbReference type="EMBL" id="KAF7296300.1"/>
    </source>
</evidence>
<keyword evidence="3" id="KW-1185">Reference proteome</keyword>
<proteinExistence type="predicted"/>